<comment type="similarity">
    <text evidence="4">Belongs to the zinc-containing alcohol dehydrogenase family.</text>
</comment>
<dbReference type="EMBL" id="VLKU01000003">
    <property type="protein sequence ID" value="TWI35759.1"/>
    <property type="molecule type" value="Genomic_DNA"/>
</dbReference>
<dbReference type="Gene3D" id="3.40.50.720">
    <property type="entry name" value="NAD(P)-binding Rossmann-like Domain"/>
    <property type="match status" value="1"/>
</dbReference>
<dbReference type="InterPro" id="IPR036291">
    <property type="entry name" value="NAD(P)-bd_dom_sf"/>
</dbReference>
<evidence type="ECO:0000256" key="4">
    <source>
        <dbReference type="RuleBase" id="RU361277"/>
    </source>
</evidence>
<keyword evidence="1 4" id="KW-0479">Metal-binding</keyword>
<dbReference type="InterPro" id="IPR050129">
    <property type="entry name" value="Zn_alcohol_dh"/>
</dbReference>
<protein>
    <submittedName>
        <fullName evidence="6">L-iditol 2-dehydrogenase</fullName>
    </submittedName>
</protein>
<comment type="cofactor">
    <cofactor evidence="4">
        <name>Zn(2+)</name>
        <dbReference type="ChEBI" id="CHEBI:29105"/>
    </cofactor>
</comment>
<dbReference type="SUPFAM" id="SSF51735">
    <property type="entry name" value="NAD(P)-binding Rossmann-fold domains"/>
    <property type="match status" value="1"/>
</dbReference>
<organism evidence="6 7">
    <name type="scientific">Paracoccus sulfuroxidans</name>
    <dbReference type="NCBI Taxonomy" id="384678"/>
    <lineage>
        <taxon>Bacteria</taxon>
        <taxon>Pseudomonadati</taxon>
        <taxon>Pseudomonadota</taxon>
        <taxon>Alphaproteobacteria</taxon>
        <taxon>Rhodobacterales</taxon>
        <taxon>Paracoccaceae</taxon>
        <taxon>Paracoccus</taxon>
    </lineage>
</organism>
<keyword evidence="2 4" id="KW-0862">Zinc</keyword>
<dbReference type="Pfam" id="PF00107">
    <property type="entry name" value="ADH_zinc_N"/>
    <property type="match status" value="1"/>
</dbReference>
<evidence type="ECO:0000256" key="1">
    <source>
        <dbReference type="ARBA" id="ARBA00022723"/>
    </source>
</evidence>
<dbReference type="GO" id="GO:0008270">
    <property type="term" value="F:zinc ion binding"/>
    <property type="evidence" value="ECO:0007669"/>
    <property type="project" value="InterPro"/>
</dbReference>
<dbReference type="InterPro" id="IPR013154">
    <property type="entry name" value="ADH-like_N"/>
</dbReference>
<dbReference type="Proteomes" id="UP000316225">
    <property type="component" value="Unassembled WGS sequence"/>
</dbReference>
<name>A0A562NUA6_9RHOB</name>
<dbReference type="OrthoDB" id="9809185at2"/>
<dbReference type="InterPro" id="IPR011032">
    <property type="entry name" value="GroES-like_sf"/>
</dbReference>
<evidence type="ECO:0000313" key="7">
    <source>
        <dbReference type="Proteomes" id="UP000316225"/>
    </source>
</evidence>
<reference evidence="6 7" key="1">
    <citation type="journal article" date="2015" name="Stand. Genomic Sci.">
        <title>Genomic Encyclopedia of Bacterial and Archaeal Type Strains, Phase III: the genomes of soil and plant-associated and newly described type strains.</title>
        <authorList>
            <person name="Whitman W.B."/>
            <person name="Woyke T."/>
            <person name="Klenk H.P."/>
            <person name="Zhou Y."/>
            <person name="Lilburn T.G."/>
            <person name="Beck B.J."/>
            <person name="De Vos P."/>
            <person name="Vandamme P."/>
            <person name="Eisen J.A."/>
            <person name="Garrity G."/>
            <person name="Hugenholtz P."/>
            <person name="Kyrpides N.C."/>
        </authorList>
    </citation>
    <scope>NUCLEOTIDE SEQUENCE [LARGE SCALE GENOMIC DNA]</scope>
    <source>
        <strain evidence="6 7">CGMCC 1.5364</strain>
    </source>
</reference>
<dbReference type="GO" id="GO:0016616">
    <property type="term" value="F:oxidoreductase activity, acting on the CH-OH group of donors, NAD or NADP as acceptor"/>
    <property type="evidence" value="ECO:0007669"/>
    <property type="project" value="UniProtKB-ARBA"/>
</dbReference>
<dbReference type="Gene3D" id="3.90.180.10">
    <property type="entry name" value="Medium-chain alcohol dehydrogenases, catalytic domain"/>
    <property type="match status" value="1"/>
</dbReference>
<dbReference type="PANTHER" id="PTHR43401:SF2">
    <property type="entry name" value="L-THREONINE 3-DEHYDROGENASE"/>
    <property type="match status" value="1"/>
</dbReference>
<dbReference type="SUPFAM" id="SSF50129">
    <property type="entry name" value="GroES-like"/>
    <property type="match status" value="1"/>
</dbReference>
<dbReference type="InterPro" id="IPR020843">
    <property type="entry name" value="ER"/>
</dbReference>
<keyword evidence="7" id="KW-1185">Reference proteome</keyword>
<evidence type="ECO:0000313" key="6">
    <source>
        <dbReference type="EMBL" id="TWI35759.1"/>
    </source>
</evidence>
<accession>A0A562NUA6</accession>
<evidence type="ECO:0000259" key="5">
    <source>
        <dbReference type="SMART" id="SM00829"/>
    </source>
</evidence>
<dbReference type="InterPro" id="IPR002328">
    <property type="entry name" value="ADH_Zn_CS"/>
</dbReference>
<dbReference type="RefSeq" id="WP_145396827.1">
    <property type="nucleotide sequence ID" value="NZ_VLKU01000003.1"/>
</dbReference>
<gene>
    <name evidence="6" type="ORF">IQ24_01117</name>
</gene>
<keyword evidence="3" id="KW-0560">Oxidoreductase</keyword>
<feature type="domain" description="Enoyl reductase (ER)" evidence="5">
    <location>
        <begin position="12"/>
        <end position="340"/>
    </location>
</feature>
<dbReference type="PANTHER" id="PTHR43401">
    <property type="entry name" value="L-THREONINE 3-DEHYDROGENASE"/>
    <property type="match status" value="1"/>
</dbReference>
<sequence length="349" mass="35780">MLALRKNIPGPGAELVRCGQSEPLASGEIRVDVRAAGICGSDLHAHAWDASYAFMSPFLPLTLGHEFSGVVAAVAPDVTEISVGDSIVCWPTVTCGTCAACRAGRPGGCEARRVIGLHRDGGFADSVRMPAANALRLPDGLPLDVAALTEPLAVSINAVDVAGVAKGDRVVVLGPGPIGMGIALVAQARGADVLLAGFRDDARLALARDMGLKAVADLAQVTLAEAAQAHFGGAPDVVLEATGHASSVTEGLAILRPGGVLAVVGIHAQPLSLDLNLLVRGKKQLRGAHDSTPQAFAEAIARLAAEPGLYARMITHRLPLAQAEDGFALARQGAALKVMLFPGEVKENV</sequence>
<evidence type="ECO:0000256" key="3">
    <source>
        <dbReference type="ARBA" id="ARBA00023002"/>
    </source>
</evidence>
<dbReference type="SMART" id="SM00829">
    <property type="entry name" value="PKS_ER"/>
    <property type="match status" value="1"/>
</dbReference>
<dbReference type="InterPro" id="IPR013149">
    <property type="entry name" value="ADH-like_C"/>
</dbReference>
<dbReference type="PROSITE" id="PS00059">
    <property type="entry name" value="ADH_ZINC"/>
    <property type="match status" value="1"/>
</dbReference>
<dbReference type="AlphaFoldDB" id="A0A562NUA6"/>
<evidence type="ECO:0000256" key="2">
    <source>
        <dbReference type="ARBA" id="ARBA00022833"/>
    </source>
</evidence>
<proteinExistence type="inferred from homology"/>
<dbReference type="Pfam" id="PF08240">
    <property type="entry name" value="ADH_N"/>
    <property type="match status" value="1"/>
</dbReference>
<comment type="caution">
    <text evidence="6">The sequence shown here is derived from an EMBL/GenBank/DDBJ whole genome shotgun (WGS) entry which is preliminary data.</text>
</comment>